<gene>
    <name evidence="3" type="ORF">CBW24_15425</name>
</gene>
<proteinExistence type="predicted"/>
<reference evidence="3 4" key="1">
    <citation type="submission" date="2017-05" db="EMBL/GenBank/DDBJ databases">
        <title>Comparative genomic and metabolic analysis of manganese-oxidizing mechanisms in Celeribater manganoxidans DY25T: its adaption to the environment of polymetallic nodule.</title>
        <authorList>
            <person name="Wang X."/>
        </authorList>
    </citation>
    <scope>NUCLEOTIDE SEQUENCE [LARGE SCALE GENOMIC DNA]</scope>
    <source>
        <strain evidence="3 4">DY25</strain>
        <plasmid evidence="4">pdy25-a</plasmid>
    </source>
</reference>
<dbReference type="Proteomes" id="UP000219050">
    <property type="component" value="Plasmid pDY25-A"/>
</dbReference>
<keyword evidence="3" id="KW-0614">Plasmid</keyword>
<protein>
    <recommendedName>
        <fullName evidence="2">DUF1468 domain-containing protein</fullName>
    </recommendedName>
</protein>
<dbReference type="InterPro" id="IPR009936">
    <property type="entry name" value="DUF1468"/>
</dbReference>
<dbReference type="RefSeq" id="WP_097374300.1">
    <property type="nucleotide sequence ID" value="NZ_CP021405.1"/>
</dbReference>
<dbReference type="AlphaFoldDB" id="A0A291M3H7"/>
<feature type="domain" description="DUF1468" evidence="2">
    <location>
        <begin position="9"/>
        <end position="206"/>
    </location>
</feature>
<feature type="transmembrane region" description="Helical" evidence="1">
    <location>
        <begin position="49"/>
        <end position="69"/>
    </location>
</feature>
<dbReference type="OrthoDB" id="7779102at2"/>
<feature type="transmembrane region" description="Helical" evidence="1">
    <location>
        <begin position="141"/>
        <end position="174"/>
    </location>
</feature>
<keyword evidence="1" id="KW-0472">Membrane</keyword>
<keyword evidence="1" id="KW-1133">Transmembrane helix</keyword>
<keyword evidence="1" id="KW-0812">Transmembrane</keyword>
<sequence length="219" mass="22433">MTYLNKDTWVGLVMLLVAGLFWREASHIRISPLDDPVGAAGLPKTLAVVLAVLAVLLLIRAIVGAAMAVPPPADAARAEPATRTDDAGNTVAAIPAHATQPAAAPETGMVSEPVQQADPEAKPATPSPALATRMKPHLRAIVMLGLGVGYLLVVTTLGYALSVMALIFLVSLYIGAPLGLRTVLVAVLGGLAFQLLFVQFLGIPLPGGIVASLLSGLTG</sequence>
<dbReference type="KEGG" id="cmag:CBW24_15425"/>
<evidence type="ECO:0000259" key="2">
    <source>
        <dbReference type="Pfam" id="PF07331"/>
    </source>
</evidence>
<keyword evidence="4" id="KW-1185">Reference proteome</keyword>
<name>A0A291M3H7_9RHOB</name>
<evidence type="ECO:0000313" key="4">
    <source>
        <dbReference type="Proteomes" id="UP000219050"/>
    </source>
</evidence>
<organism evidence="3 4">
    <name type="scientific">Pacificitalea manganoxidans</name>
    <dbReference type="NCBI Taxonomy" id="1411902"/>
    <lineage>
        <taxon>Bacteria</taxon>
        <taxon>Pseudomonadati</taxon>
        <taxon>Pseudomonadota</taxon>
        <taxon>Alphaproteobacteria</taxon>
        <taxon>Rhodobacterales</taxon>
        <taxon>Paracoccaceae</taxon>
        <taxon>Pacificitalea</taxon>
    </lineage>
</organism>
<evidence type="ECO:0000256" key="1">
    <source>
        <dbReference type="SAM" id="Phobius"/>
    </source>
</evidence>
<dbReference type="Pfam" id="PF07331">
    <property type="entry name" value="TctB"/>
    <property type="match status" value="1"/>
</dbReference>
<accession>A0A291M3H7</accession>
<dbReference type="EMBL" id="CP021405">
    <property type="protein sequence ID" value="ATI43543.1"/>
    <property type="molecule type" value="Genomic_DNA"/>
</dbReference>
<evidence type="ECO:0000313" key="3">
    <source>
        <dbReference type="EMBL" id="ATI43543.1"/>
    </source>
</evidence>
<geneLocation type="plasmid" evidence="4">
    <name>pdy25-a</name>
</geneLocation>